<sequence>MFPDSCTVNNGGCSSNANCSHNALTNAVICTCKAGYTNTGSAANVVCK</sequence>
<evidence type="ECO:0000256" key="2">
    <source>
        <dbReference type="ARBA" id="ARBA00023157"/>
    </source>
</evidence>
<dbReference type="EMBL" id="CAJOBH010025611">
    <property type="protein sequence ID" value="CAF4247855.1"/>
    <property type="molecule type" value="Genomic_DNA"/>
</dbReference>
<dbReference type="SUPFAM" id="SSF57196">
    <property type="entry name" value="EGF/Laminin"/>
    <property type="match status" value="1"/>
</dbReference>
<evidence type="ECO:0000313" key="5">
    <source>
        <dbReference type="EMBL" id="CAF4247855.1"/>
    </source>
</evidence>
<keyword evidence="2" id="KW-1015">Disulfide bond</keyword>
<evidence type="ECO:0000259" key="3">
    <source>
        <dbReference type="Pfam" id="PF12947"/>
    </source>
</evidence>
<feature type="non-terminal residue" evidence="4">
    <location>
        <position position="48"/>
    </location>
</feature>
<dbReference type="Proteomes" id="UP000681967">
    <property type="component" value="Unassembled WGS sequence"/>
</dbReference>
<comment type="caution">
    <text evidence="4">The sequence shown here is derived from an EMBL/GenBank/DDBJ whole genome shotgun (WGS) entry which is preliminary data.</text>
</comment>
<evidence type="ECO:0000313" key="4">
    <source>
        <dbReference type="EMBL" id="CAF1303926.1"/>
    </source>
</evidence>
<protein>
    <recommendedName>
        <fullName evidence="3">NELL2-like EGF domain-containing protein</fullName>
    </recommendedName>
</protein>
<dbReference type="Pfam" id="PF12947">
    <property type="entry name" value="EGF_3"/>
    <property type="match status" value="1"/>
</dbReference>
<dbReference type="Gene3D" id="2.10.25.10">
    <property type="entry name" value="Laminin"/>
    <property type="match status" value="1"/>
</dbReference>
<name>A0A815DNK7_9BILA</name>
<accession>A0A815DNK7</accession>
<proteinExistence type="predicted"/>
<reference evidence="4" key="1">
    <citation type="submission" date="2021-02" db="EMBL/GenBank/DDBJ databases">
        <authorList>
            <person name="Nowell W R."/>
        </authorList>
    </citation>
    <scope>NUCLEOTIDE SEQUENCE</scope>
</reference>
<dbReference type="Proteomes" id="UP000663855">
    <property type="component" value="Unassembled WGS sequence"/>
</dbReference>
<evidence type="ECO:0000256" key="1">
    <source>
        <dbReference type="ARBA" id="ARBA00022536"/>
    </source>
</evidence>
<dbReference type="EMBL" id="CAJNOV010007939">
    <property type="protein sequence ID" value="CAF1303926.1"/>
    <property type="molecule type" value="Genomic_DNA"/>
</dbReference>
<gene>
    <name evidence="5" type="ORF">BYL167_LOCUS25429</name>
    <name evidence="4" type="ORF">CJN711_LOCUS17081</name>
</gene>
<feature type="domain" description="NELL2-like EGF" evidence="3">
    <location>
        <begin position="6"/>
        <end position="40"/>
    </location>
</feature>
<organism evidence="4 6">
    <name type="scientific">Rotaria magnacalcarata</name>
    <dbReference type="NCBI Taxonomy" id="392030"/>
    <lineage>
        <taxon>Eukaryota</taxon>
        <taxon>Metazoa</taxon>
        <taxon>Spiralia</taxon>
        <taxon>Gnathifera</taxon>
        <taxon>Rotifera</taxon>
        <taxon>Eurotatoria</taxon>
        <taxon>Bdelloidea</taxon>
        <taxon>Philodinida</taxon>
        <taxon>Philodinidae</taxon>
        <taxon>Rotaria</taxon>
    </lineage>
</organism>
<evidence type="ECO:0000313" key="6">
    <source>
        <dbReference type="Proteomes" id="UP000663855"/>
    </source>
</evidence>
<dbReference type="InterPro" id="IPR024731">
    <property type="entry name" value="NELL2-like_EGF"/>
</dbReference>
<dbReference type="AlphaFoldDB" id="A0A815DNK7"/>
<keyword evidence="1" id="KW-0245">EGF-like domain</keyword>